<dbReference type="InterPro" id="IPR010998">
    <property type="entry name" value="Integrase_recombinase_N"/>
</dbReference>
<evidence type="ECO:0000256" key="2">
    <source>
        <dbReference type="ARBA" id="ARBA00023172"/>
    </source>
</evidence>
<evidence type="ECO:0000259" key="4">
    <source>
        <dbReference type="Pfam" id="PF05699"/>
    </source>
</evidence>
<comment type="caution">
    <text evidence="5">The sequence shown here is derived from an EMBL/GenBank/DDBJ whole genome shotgun (WGS) entry which is preliminary data.</text>
</comment>
<keyword evidence="1" id="KW-0238">DNA-binding</keyword>
<dbReference type="OrthoDB" id="10000786at2759"/>
<accession>A0A8S3QUW9</accession>
<feature type="domain" description="HAT C-terminal dimerisation" evidence="4">
    <location>
        <begin position="1688"/>
        <end position="1742"/>
    </location>
</feature>
<feature type="region of interest" description="Disordered" evidence="3">
    <location>
        <begin position="1"/>
        <end position="46"/>
    </location>
</feature>
<dbReference type="CDD" id="cd09275">
    <property type="entry name" value="RNase_HI_RT_DIRS1"/>
    <property type="match status" value="1"/>
</dbReference>
<evidence type="ECO:0000256" key="3">
    <source>
        <dbReference type="SAM" id="MobiDB-lite"/>
    </source>
</evidence>
<dbReference type="Pfam" id="PF05699">
    <property type="entry name" value="Dimer_Tnp_hAT"/>
    <property type="match status" value="1"/>
</dbReference>
<organism evidence="5 6">
    <name type="scientific">Mytilus edulis</name>
    <name type="common">Blue mussel</name>
    <dbReference type="NCBI Taxonomy" id="6550"/>
    <lineage>
        <taxon>Eukaryota</taxon>
        <taxon>Metazoa</taxon>
        <taxon>Spiralia</taxon>
        <taxon>Lophotrochozoa</taxon>
        <taxon>Mollusca</taxon>
        <taxon>Bivalvia</taxon>
        <taxon>Autobranchia</taxon>
        <taxon>Pteriomorphia</taxon>
        <taxon>Mytilida</taxon>
        <taxon>Mytiloidea</taxon>
        <taxon>Mytilidae</taxon>
        <taxon>Mytilinae</taxon>
        <taxon>Mytilus</taxon>
    </lineage>
</organism>
<dbReference type="EMBL" id="CAJPWZ010000695">
    <property type="protein sequence ID" value="CAG2198689.1"/>
    <property type="molecule type" value="Genomic_DNA"/>
</dbReference>
<feature type="compositionally biased region" description="Basic and acidic residues" evidence="3">
    <location>
        <begin position="14"/>
        <end position="39"/>
    </location>
</feature>
<name>A0A8S3QUW9_MYTED</name>
<reference evidence="5" key="1">
    <citation type="submission" date="2021-03" db="EMBL/GenBank/DDBJ databases">
        <authorList>
            <person name="Bekaert M."/>
        </authorList>
    </citation>
    <scope>NUCLEOTIDE SEQUENCE</scope>
</reference>
<dbReference type="Gene3D" id="3.40.50.1110">
    <property type="entry name" value="SGNH hydrolase"/>
    <property type="match status" value="2"/>
</dbReference>
<dbReference type="GO" id="GO:0003677">
    <property type="term" value="F:DNA binding"/>
    <property type="evidence" value="ECO:0007669"/>
    <property type="project" value="UniProtKB-KW"/>
</dbReference>
<dbReference type="PANTHER" id="PTHR34605">
    <property type="entry name" value="PHAGE_INTEGRASE DOMAIN-CONTAINING PROTEIN"/>
    <property type="match status" value="1"/>
</dbReference>
<dbReference type="GO" id="GO:0015074">
    <property type="term" value="P:DNA integration"/>
    <property type="evidence" value="ECO:0007669"/>
    <property type="project" value="InterPro"/>
</dbReference>
<evidence type="ECO:0000256" key="1">
    <source>
        <dbReference type="ARBA" id="ARBA00023125"/>
    </source>
</evidence>
<dbReference type="InterPro" id="IPR011010">
    <property type="entry name" value="DNA_brk_join_enz"/>
</dbReference>
<dbReference type="Gene3D" id="1.10.443.10">
    <property type="entry name" value="Intergrase catalytic core"/>
    <property type="match status" value="2"/>
</dbReference>
<dbReference type="SUPFAM" id="SSF47823">
    <property type="entry name" value="lambda integrase-like, N-terminal domain"/>
    <property type="match status" value="2"/>
</dbReference>
<dbReference type="InterPro" id="IPR012337">
    <property type="entry name" value="RNaseH-like_sf"/>
</dbReference>
<dbReference type="Proteomes" id="UP000683360">
    <property type="component" value="Unassembled WGS sequence"/>
</dbReference>
<feature type="compositionally biased region" description="Acidic residues" evidence="3">
    <location>
        <begin position="1804"/>
        <end position="1817"/>
    </location>
</feature>
<dbReference type="SUPFAM" id="SSF56349">
    <property type="entry name" value="DNA breaking-rejoining enzymes"/>
    <property type="match status" value="2"/>
</dbReference>
<evidence type="ECO:0000313" key="5">
    <source>
        <dbReference type="EMBL" id="CAG2198689.1"/>
    </source>
</evidence>
<dbReference type="InterPro" id="IPR013762">
    <property type="entry name" value="Integrase-like_cat_sf"/>
</dbReference>
<dbReference type="InterPro" id="IPR036514">
    <property type="entry name" value="SGNH_hydro_sf"/>
</dbReference>
<keyword evidence="2" id="KW-0233">DNA recombination</keyword>
<sequence length="1817" mass="208839">MQRRLDFFGFNRQKAPDQDPEHESDQSGEPVDKCPRLEEEVSSNNLEDWSQPDEILETDATLSGCGGWFLEKREFFHVQFPSFLKDLNLHINQFELIALMICVKVWSVHFVNRKILVRCDNQSTVLVLNSGCTRDAYMQCCLREILFYAAKYNFEIKAVHFPGVENRTADILSRWHSDSRFEDLFYELPVVRLDLQLNLLKVDQQTSCKSAFAHGTFENIKVQWRTFLTFCIYFGFKFLPASLNTVCLYAQFLSRSFKSVNSIKNYLNGVRLLHLYNDLEFPYLQSFSLKLTLKGLQRLNPYLPRKALPITPLILKQIYEFMDLNDTQDKTFWSLFLLAFFMMSRKSNLVPNSEKEFDENKQLCRGDIIIENDVLIIILKWSKTIQFGQRKLRIPISSIQGSILCPVNAYKNMIKAIPAVKKDPAFCKVKKGRILPITYKEYQNKLRYLIHRTGRNSLFYSTHSFRRGGATLAFDAEVSTELIQLHGDWHSDAYKKYLEFTLEQKLQVSQMMSKKPGTFLIVSDSIAKYVKLENADVYAFRGASIGEITYQLNKNKGSIYGGYKCLVIHCGTNDIHILSIDQFKSAYCNLISTAKLLFPSMVIALSGILPRPVDFEETGQKIKDVNMALLNLCLSYEVEFIHSYRYFLKCGKPKVELFAYKDGGLHLNCEGKGLFSSYNGVSMMALEDWSQPDEILETDATLSGCGDLQLNLLKVDQQTSCKSAFAHGTFENIKVQWRTFLTFCIYFGFKFLPASLNTVCLYAQFLSRSFKSVNSIKNYLNGVRLLHLYNDLEFPYLQSFSLKLTLKGLQRLNPYLPRKALPITPLILKQIYEFMDLDDTQDKTFWSLFLLAFFMMSRKSNLVPNSEKEFDENKQLCRGDIIIENDVLIIILKWSKTIQFGQRKLRIPISSIQGSILCPVNAYKNMIKAIPAVKKDPAFCKVKKGRILPITYKEYQNKLRYLIQKTGRNSLFYSTHSFRRGGATLAFDAEVSTELIQLHGDWHSDAYKKYLEFTLEQKLQVSQMMSKKPGTFLIVSDSIAKYVKLENADVYAFRGASIGEITYQLNKNKGSIYGGYKCLVIHCGTNDIHILSIDQFKSAYCNLISTAKLLFPSMVIALSGILPRPVDFEETGQKIKDVNMALLNLCLSYEVEFIHSYRYFLKCGKPKVELFAYKDGGLHLNCEGKRVHQYDLCKIKMCTNISKDEIQHQSKKAYKFQHDWLNKQKKAYCEKTSVCDHLKTTQHQHAITTEMYQRVSCFQKQLDKQDNVADEILYKAFEAVYWVMKEEIANLKIKSLLNSLERLGIEDMKYFQHRSQAALREIFIAIGGTLEDKLVKEVEQADHYGLMVDDVADISVMEQMVTFIQFYNKTECKVKKAFLSIDNLLEESDSANSTTITDRIIKNIEEYGLKKDELCSFVSDGASVMNPRKGLPKRLKKACTTRWQSFDSSVKAVNSEYEAILQTLYALREKDATALGLYKKVKQVKFIATIYILDEILPLLSIVSKTFQKGTIDFSKIGPTLEYTKEQLNKVMESESPIVKLKHDLEEGKRLHVLEIKVTDHMITEVTNLLKNYISTLIENIDKRFGDSLPVLTALSIFDPLRVPEKEHVGFSSYGQNQMKVLCTHFTSHINGEDEEPKKQEMAQMVTEFAKFKYDMITLKKEIPEECKPENAPCAVSSLEWSLQKIVQAAHFYPKLSCIADAILATPVSNAWPERGASCVKRVKTRLRSRISNDMLQALMYVSINGERPARNDITVQDFSCQTDDVPVQSQESLSREEMHQIVREELLAYSKAYGLPNSHEELSDGDTDSESDNDFF</sequence>
<dbReference type="Gene3D" id="1.10.150.130">
    <property type="match status" value="2"/>
</dbReference>
<dbReference type="SUPFAM" id="SSF53098">
    <property type="entry name" value="Ribonuclease H-like"/>
    <property type="match status" value="1"/>
</dbReference>
<gene>
    <name evidence="5" type="ORF">MEDL_13439</name>
</gene>
<dbReference type="PANTHER" id="PTHR34605:SF5">
    <property type="entry name" value="INTEGRASE_RECOMBINASE XERD HOMOLOG"/>
    <property type="match status" value="1"/>
</dbReference>
<feature type="region of interest" description="Disordered" evidence="3">
    <location>
        <begin position="1798"/>
        <end position="1817"/>
    </location>
</feature>
<evidence type="ECO:0000313" key="6">
    <source>
        <dbReference type="Proteomes" id="UP000683360"/>
    </source>
</evidence>
<dbReference type="GO" id="GO:0046983">
    <property type="term" value="F:protein dimerization activity"/>
    <property type="evidence" value="ECO:0007669"/>
    <property type="project" value="InterPro"/>
</dbReference>
<dbReference type="SUPFAM" id="SSF52266">
    <property type="entry name" value="SGNH hydrolase"/>
    <property type="match status" value="2"/>
</dbReference>
<dbReference type="InterPro" id="IPR008906">
    <property type="entry name" value="HATC_C_dom"/>
</dbReference>
<protein>
    <recommendedName>
        <fullName evidence="4">HAT C-terminal dimerisation domain-containing protein</fullName>
    </recommendedName>
</protein>
<dbReference type="GO" id="GO:0006310">
    <property type="term" value="P:DNA recombination"/>
    <property type="evidence" value="ECO:0007669"/>
    <property type="project" value="UniProtKB-KW"/>
</dbReference>
<keyword evidence="6" id="KW-1185">Reference proteome</keyword>
<dbReference type="InterPro" id="IPR052925">
    <property type="entry name" value="Phage_Integrase-like_Recomb"/>
</dbReference>
<proteinExistence type="predicted"/>